<evidence type="ECO:0000313" key="1">
    <source>
        <dbReference type="EMBL" id="TEB19373.1"/>
    </source>
</evidence>
<proteinExistence type="predicted"/>
<reference evidence="2 4" key="1">
    <citation type="journal article" date="2019" name="Nat. Ecol. Evol.">
        <title>Megaphylogeny resolves global patterns of mushroom evolution.</title>
        <authorList>
            <person name="Varga T."/>
            <person name="Krizsan K."/>
            <person name="Foldi C."/>
            <person name="Dima B."/>
            <person name="Sanchez-Garcia M."/>
            <person name="Sanchez-Ramirez S."/>
            <person name="Szollosi G.J."/>
            <person name="Szarkandi J.G."/>
            <person name="Papp V."/>
            <person name="Albert L."/>
            <person name="Andreopoulos W."/>
            <person name="Angelini C."/>
            <person name="Antonin V."/>
            <person name="Barry K.W."/>
            <person name="Bougher N.L."/>
            <person name="Buchanan P."/>
            <person name="Buyck B."/>
            <person name="Bense V."/>
            <person name="Catcheside P."/>
            <person name="Chovatia M."/>
            <person name="Cooper J."/>
            <person name="Damon W."/>
            <person name="Desjardin D."/>
            <person name="Finy P."/>
            <person name="Geml J."/>
            <person name="Haridas S."/>
            <person name="Hughes K."/>
            <person name="Justo A."/>
            <person name="Karasinski D."/>
            <person name="Kautmanova I."/>
            <person name="Kiss B."/>
            <person name="Kocsube S."/>
            <person name="Kotiranta H."/>
            <person name="LaButti K.M."/>
            <person name="Lechner B.E."/>
            <person name="Liimatainen K."/>
            <person name="Lipzen A."/>
            <person name="Lukacs Z."/>
            <person name="Mihaltcheva S."/>
            <person name="Morgado L.N."/>
            <person name="Niskanen T."/>
            <person name="Noordeloos M.E."/>
            <person name="Ohm R.A."/>
            <person name="Ortiz-Santana B."/>
            <person name="Ovrebo C."/>
            <person name="Racz N."/>
            <person name="Riley R."/>
            <person name="Savchenko A."/>
            <person name="Shiryaev A."/>
            <person name="Soop K."/>
            <person name="Spirin V."/>
            <person name="Szebenyi C."/>
            <person name="Tomsovsky M."/>
            <person name="Tulloss R.E."/>
            <person name="Uehling J."/>
            <person name="Grigoriev I.V."/>
            <person name="Vagvolgyi C."/>
            <person name="Papp T."/>
            <person name="Martin F.M."/>
            <person name="Miettinen O."/>
            <person name="Hibbett D.S."/>
            <person name="Nagy L.G."/>
        </authorList>
    </citation>
    <scope>NUCLEOTIDE SEQUENCE [LARGE SCALE GENOMIC DNA]</scope>
    <source>
        <strain evidence="2 4">FP101781</strain>
    </source>
</reference>
<dbReference type="Proteomes" id="UP000298030">
    <property type="component" value="Unassembled WGS sequence"/>
</dbReference>
<gene>
    <name evidence="3" type="ORF">FA13DRAFT_1728847</name>
    <name evidence="2" type="ORF">FA13DRAFT_1731505</name>
    <name evidence="1" type="ORF">FA13DRAFT_1744500</name>
</gene>
<protein>
    <submittedName>
        <fullName evidence="2">Uncharacterized protein</fullName>
    </submittedName>
</protein>
<organism evidence="2 4">
    <name type="scientific">Coprinellus micaceus</name>
    <name type="common">Glistening ink-cap mushroom</name>
    <name type="synonym">Coprinus micaceus</name>
    <dbReference type="NCBI Taxonomy" id="71717"/>
    <lineage>
        <taxon>Eukaryota</taxon>
        <taxon>Fungi</taxon>
        <taxon>Dikarya</taxon>
        <taxon>Basidiomycota</taxon>
        <taxon>Agaricomycotina</taxon>
        <taxon>Agaricomycetes</taxon>
        <taxon>Agaricomycetidae</taxon>
        <taxon>Agaricales</taxon>
        <taxon>Agaricineae</taxon>
        <taxon>Psathyrellaceae</taxon>
        <taxon>Coprinellus</taxon>
    </lineage>
</organism>
<dbReference type="AlphaFoldDB" id="A0A4Y7TDV5"/>
<evidence type="ECO:0000313" key="2">
    <source>
        <dbReference type="EMBL" id="TEB32320.1"/>
    </source>
</evidence>
<dbReference type="EMBL" id="QPFP01000195">
    <property type="protein sequence ID" value="TEB19373.1"/>
    <property type="molecule type" value="Genomic_DNA"/>
</dbReference>
<dbReference type="EMBL" id="QPFP01000008">
    <property type="protein sequence ID" value="TEB35055.1"/>
    <property type="molecule type" value="Genomic_DNA"/>
</dbReference>
<sequence>MTHHYTEIKHTVPVIFYFAGSGPVHCSKETIVASTHPERLCTSKEFGRTDACQGLEWRPPANTTV</sequence>
<dbReference type="EMBL" id="QPFP01000015">
    <property type="protein sequence ID" value="TEB32320.1"/>
    <property type="molecule type" value="Genomic_DNA"/>
</dbReference>
<comment type="caution">
    <text evidence="2">The sequence shown here is derived from an EMBL/GenBank/DDBJ whole genome shotgun (WGS) entry which is preliminary data.</text>
</comment>
<keyword evidence="4" id="KW-1185">Reference proteome</keyword>
<evidence type="ECO:0000313" key="4">
    <source>
        <dbReference type="Proteomes" id="UP000298030"/>
    </source>
</evidence>
<evidence type="ECO:0000313" key="3">
    <source>
        <dbReference type="EMBL" id="TEB35055.1"/>
    </source>
</evidence>
<name>A0A4Y7TDV5_COPMI</name>
<accession>A0A4Y7TDV5</accession>